<reference evidence="1 2" key="1">
    <citation type="submission" date="2023-04" db="EMBL/GenBank/DDBJ databases">
        <title>Forest soil microbial communities from Buena Vista Peninsula, Colon Province, Panama.</title>
        <authorList>
            <person name="Bouskill N."/>
        </authorList>
    </citation>
    <scope>NUCLEOTIDE SEQUENCE [LARGE SCALE GENOMIC DNA]</scope>
    <source>
        <strain evidence="1 2">CFH S0262</strain>
    </source>
</reference>
<accession>A0ABT6MEX9</accession>
<protein>
    <submittedName>
        <fullName evidence="1">Uncharacterized protein</fullName>
    </submittedName>
</protein>
<dbReference type="Proteomes" id="UP001160334">
    <property type="component" value="Unassembled WGS sequence"/>
</dbReference>
<dbReference type="EMBL" id="JARXVC010000011">
    <property type="protein sequence ID" value="MDH6282870.1"/>
    <property type="molecule type" value="Genomic_DNA"/>
</dbReference>
<evidence type="ECO:0000313" key="1">
    <source>
        <dbReference type="EMBL" id="MDH6282870.1"/>
    </source>
</evidence>
<organism evidence="1 2">
    <name type="scientific">Prescottella agglutinans</name>
    <dbReference type="NCBI Taxonomy" id="1644129"/>
    <lineage>
        <taxon>Bacteria</taxon>
        <taxon>Bacillati</taxon>
        <taxon>Actinomycetota</taxon>
        <taxon>Actinomycetes</taxon>
        <taxon>Mycobacteriales</taxon>
        <taxon>Nocardiaceae</taxon>
        <taxon>Prescottella</taxon>
    </lineage>
</organism>
<proteinExistence type="predicted"/>
<comment type="caution">
    <text evidence="1">The sequence shown here is derived from an EMBL/GenBank/DDBJ whole genome shotgun (WGS) entry which is preliminary data.</text>
</comment>
<sequence length="75" mass="8029">MSTTSEPRFGDADPSLPRITSREALKALPAGSVVYPYGYLIELTKRPDGTFVSDDGVTLPIHVGLPAALKRNGDE</sequence>
<gene>
    <name evidence="1" type="ORF">M2280_004107</name>
</gene>
<dbReference type="RefSeq" id="WP_280762154.1">
    <property type="nucleotide sequence ID" value="NZ_JARXVC010000011.1"/>
</dbReference>
<evidence type="ECO:0000313" key="2">
    <source>
        <dbReference type="Proteomes" id="UP001160334"/>
    </source>
</evidence>
<keyword evidence="2" id="KW-1185">Reference proteome</keyword>
<name>A0ABT6MEX9_9NOCA</name>